<accession>A0A6J1BX61</accession>
<dbReference type="Proteomes" id="UP000504603">
    <property type="component" value="Unplaced"/>
</dbReference>
<dbReference type="OrthoDB" id="29853at2759"/>
<feature type="region of interest" description="Disordered" evidence="2">
    <location>
        <begin position="411"/>
        <end position="457"/>
    </location>
</feature>
<dbReference type="Pfam" id="PF03398">
    <property type="entry name" value="Ist1"/>
    <property type="match status" value="1"/>
</dbReference>
<evidence type="ECO:0000256" key="2">
    <source>
        <dbReference type="SAM" id="MobiDB-lite"/>
    </source>
</evidence>
<dbReference type="PANTHER" id="PTHR12161">
    <property type="entry name" value="IST1 FAMILY MEMBER"/>
    <property type="match status" value="1"/>
</dbReference>
<proteinExistence type="inferred from homology"/>
<dbReference type="KEGG" id="mcha:111005530"/>
<feature type="compositionally biased region" description="Acidic residues" evidence="2">
    <location>
        <begin position="419"/>
        <end position="428"/>
    </location>
</feature>
<gene>
    <name evidence="4" type="primary">LOC111005530</name>
</gene>
<dbReference type="GO" id="GO:0015031">
    <property type="term" value="P:protein transport"/>
    <property type="evidence" value="ECO:0007669"/>
    <property type="project" value="InterPro"/>
</dbReference>
<keyword evidence="3" id="KW-1185">Reference proteome</keyword>
<evidence type="ECO:0000313" key="3">
    <source>
        <dbReference type="Proteomes" id="UP000504603"/>
    </source>
</evidence>
<dbReference type="AlphaFoldDB" id="A0A6J1BX61"/>
<reference evidence="4" key="1">
    <citation type="submission" date="2025-08" db="UniProtKB">
        <authorList>
            <consortium name="RefSeq"/>
        </authorList>
    </citation>
    <scope>IDENTIFICATION</scope>
    <source>
        <strain evidence="4">OHB3-1</strain>
    </source>
</reference>
<dbReference type="GeneID" id="111005530"/>
<evidence type="ECO:0000256" key="1">
    <source>
        <dbReference type="ARBA" id="ARBA00005536"/>
    </source>
</evidence>
<organism evidence="3 4">
    <name type="scientific">Momordica charantia</name>
    <name type="common">Bitter gourd</name>
    <name type="synonym">Balsam pear</name>
    <dbReference type="NCBI Taxonomy" id="3673"/>
    <lineage>
        <taxon>Eukaryota</taxon>
        <taxon>Viridiplantae</taxon>
        <taxon>Streptophyta</taxon>
        <taxon>Embryophyta</taxon>
        <taxon>Tracheophyta</taxon>
        <taxon>Spermatophyta</taxon>
        <taxon>Magnoliopsida</taxon>
        <taxon>eudicotyledons</taxon>
        <taxon>Gunneridae</taxon>
        <taxon>Pentapetalae</taxon>
        <taxon>rosids</taxon>
        <taxon>fabids</taxon>
        <taxon>Cucurbitales</taxon>
        <taxon>Cucurbitaceae</taxon>
        <taxon>Momordiceae</taxon>
        <taxon>Momordica</taxon>
    </lineage>
</organism>
<dbReference type="Gene3D" id="1.20.1260.60">
    <property type="entry name" value="Vacuolar protein sorting-associated protein Ist1"/>
    <property type="match status" value="1"/>
</dbReference>
<dbReference type="FunFam" id="1.20.1260.60:FF:000003">
    <property type="entry name" value="IST1-like protein isoform A"/>
    <property type="match status" value="1"/>
</dbReference>
<dbReference type="PANTHER" id="PTHR12161:SF55">
    <property type="entry name" value="REGULATOR OF VPS4 ACTIVITY IN THE MVB PATHWAY PROTEIN"/>
    <property type="match status" value="1"/>
</dbReference>
<evidence type="ECO:0000313" key="4">
    <source>
        <dbReference type="RefSeq" id="XP_022132738.1"/>
    </source>
</evidence>
<dbReference type="InterPro" id="IPR042277">
    <property type="entry name" value="IST1-like"/>
</dbReference>
<feature type="compositionally biased region" description="Polar residues" evidence="2">
    <location>
        <begin position="376"/>
        <end position="388"/>
    </location>
</feature>
<protein>
    <submittedName>
        <fullName evidence="4">IST1-like protein</fullName>
    </submittedName>
</protein>
<comment type="similarity">
    <text evidence="1">Belongs to the IST1 family.</text>
</comment>
<feature type="region of interest" description="Disordered" evidence="2">
    <location>
        <begin position="373"/>
        <end position="396"/>
    </location>
</feature>
<name>A0A6J1BX61_MOMCH</name>
<dbReference type="InterPro" id="IPR005061">
    <property type="entry name" value="Ist1"/>
</dbReference>
<dbReference type="RefSeq" id="XP_022132738.1">
    <property type="nucleotide sequence ID" value="XM_022277046.1"/>
</dbReference>
<sequence>MVGVTVGPTPLFPFISPTVRSHFSLPRAVSHSLTPLFLFLPPHGPAMTAAATEAAARSLKIVKLFIALLRRDFNSSKCKTAAKMAVARIKLLRNKREAVVRQMRRDIALLLQSGQDATARIRVEHVIREQNVLAGNEIIELFCELVVARLSIIAKQRECPPDLKEGVASLIFAAPRCSEIPELSALRNVFEKKYGKDFVSAATDLRPNCGVNRLLIDKLSIRTPSGQVKLKIMKEIAKEHQIEWDTTESEKELLKPPEELIEGPRTFVSAASLPVKPMANQSARDIAQIGRTTNSREDDTHFQDTASAAEAAAKAAKQAIAAAQAAAYLANKDSNRGGRGGLGFGLEFEGLPTNSSPTNSHNMDNHQFKAGEETTIPPQSLGRCSSLKNNEETRNVNTNYDEAYRRYSYNPTDIKFDESDCEEETQMDDESRGATNQPPDRNPPPVPSSRVHPKLPDYDTLAARFEALKYKKI</sequence>